<feature type="modified residue" description="4-aspartylphosphate" evidence="15">
    <location>
        <position position="656"/>
    </location>
</feature>
<dbReference type="Pfam" id="PF02518">
    <property type="entry name" value="HATPase_c"/>
    <property type="match status" value="1"/>
</dbReference>
<dbReference type="CDD" id="cd16922">
    <property type="entry name" value="HATPase_EvgS-ArcB-TorS-like"/>
    <property type="match status" value="1"/>
</dbReference>
<dbReference type="SUPFAM" id="SSF55874">
    <property type="entry name" value="ATPase domain of HSP90 chaperone/DNA topoisomerase II/histidine kinase"/>
    <property type="match status" value="1"/>
</dbReference>
<feature type="transmembrane region" description="Helical" evidence="16">
    <location>
        <begin position="98"/>
        <end position="122"/>
    </location>
</feature>
<dbReference type="FunFam" id="1.10.287.130:FF:000002">
    <property type="entry name" value="Two-component osmosensing histidine kinase"/>
    <property type="match status" value="1"/>
</dbReference>
<reference evidence="19 20" key="1">
    <citation type="submission" date="2019-10" db="EMBL/GenBank/DDBJ databases">
        <title>Alkaliphilus serpentinus sp. nov. and Alkaliphilus pronyensis sp. nov., two novel anaerobic alkaliphilic species isolated from the serpentinized-hosted hydrothermal field of the Prony Bay (New Caledonia).</title>
        <authorList>
            <person name="Postec A."/>
        </authorList>
    </citation>
    <scope>NUCLEOTIDE SEQUENCE [LARGE SCALE GENOMIC DNA]</scope>
    <source>
        <strain evidence="19 20">LacT</strain>
    </source>
</reference>
<organism evidence="19 20">
    <name type="scientific">Alkaliphilus serpentinus</name>
    <dbReference type="NCBI Taxonomy" id="1482731"/>
    <lineage>
        <taxon>Bacteria</taxon>
        <taxon>Bacillati</taxon>
        <taxon>Bacillota</taxon>
        <taxon>Clostridia</taxon>
        <taxon>Peptostreptococcales</taxon>
        <taxon>Natronincolaceae</taxon>
        <taxon>Alkaliphilus</taxon>
    </lineage>
</organism>
<feature type="transmembrane region" description="Helical" evidence="16">
    <location>
        <begin position="67"/>
        <end position="86"/>
    </location>
</feature>
<keyword evidence="16" id="KW-1133">Transmembrane helix</keyword>
<evidence type="ECO:0000256" key="10">
    <source>
        <dbReference type="ARBA" id="ARBA00023012"/>
    </source>
</evidence>
<feature type="transmembrane region" description="Helical" evidence="16">
    <location>
        <begin position="177"/>
        <end position="196"/>
    </location>
</feature>
<dbReference type="InterPro" id="IPR003661">
    <property type="entry name" value="HisK_dim/P_dom"/>
</dbReference>
<protein>
    <recommendedName>
        <fullName evidence="14">Circadian input-output histidine kinase CikA</fullName>
        <ecNumber evidence="3">2.7.13.3</ecNumber>
    </recommendedName>
    <alternativeName>
        <fullName evidence="13">Sensory/regulatory protein RpfC</fullName>
    </alternativeName>
    <alternativeName>
        <fullName evidence="4">Stage 0 sporulation protein A homolog</fullName>
    </alternativeName>
</protein>
<dbReference type="SMART" id="SM00448">
    <property type="entry name" value="REC"/>
    <property type="match status" value="1"/>
</dbReference>
<evidence type="ECO:0000256" key="14">
    <source>
        <dbReference type="ARBA" id="ARBA00074306"/>
    </source>
</evidence>
<dbReference type="InterPro" id="IPR003594">
    <property type="entry name" value="HATPase_dom"/>
</dbReference>
<dbReference type="GO" id="GO:0005524">
    <property type="term" value="F:ATP binding"/>
    <property type="evidence" value="ECO:0007669"/>
    <property type="project" value="UniProtKB-KW"/>
</dbReference>
<dbReference type="SUPFAM" id="SSF55785">
    <property type="entry name" value="PYP-like sensor domain (PAS domain)"/>
    <property type="match status" value="1"/>
</dbReference>
<evidence type="ECO:0000256" key="8">
    <source>
        <dbReference type="ARBA" id="ARBA00022777"/>
    </source>
</evidence>
<dbReference type="InterPro" id="IPR005467">
    <property type="entry name" value="His_kinase_dom"/>
</dbReference>
<dbReference type="Gene3D" id="1.10.287.130">
    <property type="match status" value="1"/>
</dbReference>
<dbReference type="SMART" id="SM00387">
    <property type="entry name" value="HATPase_c"/>
    <property type="match status" value="1"/>
</dbReference>
<dbReference type="AlphaFoldDB" id="A0A833HM25"/>
<dbReference type="PANTHER" id="PTHR45339">
    <property type="entry name" value="HYBRID SIGNAL TRANSDUCTION HISTIDINE KINASE J"/>
    <property type="match status" value="1"/>
</dbReference>
<evidence type="ECO:0000259" key="17">
    <source>
        <dbReference type="PROSITE" id="PS50109"/>
    </source>
</evidence>
<evidence type="ECO:0000256" key="13">
    <source>
        <dbReference type="ARBA" id="ARBA00068150"/>
    </source>
</evidence>
<evidence type="ECO:0000256" key="6">
    <source>
        <dbReference type="ARBA" id="ARBA00022679"/>
    </source>
</evidence>
<evidence type="ECO:0000313" key="19">
    <source>
        <dbReference type="EMBL" id="KAB3527130.1"/>
    </source>
</evidence>
<dbReference type="Gene3D" id="3.40.50.2300">
    <property type="match status" value="1"/>
</dbReference>
<feature type="domain" description="Response regulatory" evidence="18">
    <location>
        <begin position="607"/>
        <end position="724"/>
    </location>
</feature>
<evidence type="ECO:0000256" key="3">
    <source>
        <dbReference type="ARBA" id="ARBA00012438"/>
    </source>
</evidence>
<dbReference type="PROSITE" id="PS50110">
    <property type="entry name" value="RESPONSE_REGULATORY"/>
    <property type="match status" value="1"/>
</dbReference>
<comment type="similarity">
    <text evidence="2">In the N-terminal section; belongs to the phytochrome family.</text>
</comment>
<dbReference type="Proteomes" id="UP000465601">
    <property type="component" value="Unassembled WGS sequence"/>
</dbReference>
<feature type="transmembrane region" description="Helical" evidence="16">
    <location>
        <begin position="202"/>
        <end position="223"/>
    </location>
</feature>
<keyword evidence="10" id="KW-0902">Two-component regulatory system</keyword>
<comment type="caution">
    <text evidence="19">The sequence shown here is derived from an EMBL/GenBank/DDBJ whole genome shotgun (WGS) entry which is preliminary data.</text>
</comment>
<dbReference type="SUPFAM" id="SSF47384">
    <property type="entry name" value="Homodimeric domain of signal transducing histidine kinase"/>
    <property type="match status" value="1"/>
</dbReference>
<dbReference type="Pfam" id="PF00072">
    <property type="entry name" value="Response_reg"/>
    <property type="match status" value="1"/>
</dbReference>
<dbReference type="Gene3D" id="3.30.565.10">
    <property type="entry name" value="Histidine kinase-like ATPase, C-terminal domain"/>
    <property type="match status" value="1"/>
</dbReference>
<proteinExistence type="inferred from homology"/>
<dbReference type="InterPro" id="IPR001789">
    <property type="entry name" value="Sig_transdc_resp-reg_receiver"/>
</dbReference>
<keyword evidence="9" id="KW-0067">ATP-binding</keyword>
<feature type="transmembrane region" description="Helical" evidence="16">
    <location>
        <begin position="6"/>
        <end position="23"/>
    </location>
</feature>
<evidence type="ECO:0000256" key="5">
    <source>
        <dbReference type="ARBA" id="ARBA00022553"/>
    </source>
</evidence>
<dbReference type="GO" id="GO:0000155">
    <property type="term" value="F:phosphorelay sensor kinase activity"/>
    <property type="evidence" value="ECO:0007669"/>
    <property type="project" value="InterPro"/>
</dbReference>
<keyword evidence="8" id="KW-0418">Kinase</keyword>
<dbReference type="Pfam" id="PF16927">
    <property type="entry name" value="HisKA_7TM"/>
    <property type="match status" value="1"/>
</dbReference>
<keyword evidence="20" id="KW-1185">Reference proteome</keyword>
<evidence type="ECO:0000256" key="12">
    <source>
        <dbReference type="ARBA" id="ARBA00064003"/>
    </source>
</evidence>
<dbReference type="InterPro" id="IPR036097">
    <property type="entry name" value="HisK_dim/P_sf"/>
</dbReference>
<dbReference type="InterPro" id="IPR004358">
    <property type="entry name" value="Sig_transdc_His_kin-like_C"/>
</dbReference>
<keyword evidence="5 15" id="KW-0597">Phosphoprotein</keyword>
<dbReference type="SMART" id="SM00388">
    <property type="entry name" value="HisKA"/>
    <property type="match status" value="1"/>
</dbReference>
<evidence type="ECO:0000256" key="2">
    <source>
        <dbReference type="ARBA" id="ARBA00006402"/>
    </source>
</evidence>
<evidence type="ECO:0000313" key="20">
    <source>
        <dbReference type="Proteomes" id="UP000465601"/>
    </source>
</evidence>
<dbReference type="PROSITE" id="PS50109">
    <property type="entry name" value="HIS_KIN"/>
    <property type="match status" value="1"/>
</dbReference>
<sequence>MGIYVSLSIVSIVVALALVWQIRVRFSERGSYKNFTLIMLAVAFWTLVAMLEVISLNSAIKIQFSKLGYFGAVSVPVLFLFFSYEYEGKDYLLKRRWMSFFWIIPTITLALVMTNELHGLIWNEIYTQHQSGKLLILHYGRGHWYLVNTLYGYTLCVIGVIRIIITLKRSKGLKDHYIVILGILAPLVGNVLYQTRMVHFDYAPPTFAFMCICFAWAIISGFFEKKMAVAETIYEHLEEAIFLIDKNEKIISMNPYAAKVFKMKYSGEVIAAKGFFPFWGSLEGNLKKNMDELFEVSLDKTGETKWFSVHISSIGNNTKYPGWIVSMFDVTDKKLYQEELEKERTAAETANVAKSHFLANISHEIRTPLNGIMGFTEILAGTNLNQEQTEYLKEIKNASHTLYHLVNEVLDFSKIEAGKMELEKIDFSLSELVLSAVSLVKHDVKKKGVHLSSNIEVGICDNVKGDFIRLKQVLNNLVGNAVKFTEKGEVHLAVIKLQENDKDISLRFEVADTGVGISADAQKKLFEVFTQADNSTTRKYGGTGLGLSIAKRIIELMGGKIFVESEEGKGSRFSFEVELERSQKDTIATRESVDCIEEEIAAAANRRILLVEDIESNRKLASIILNRLGYTCDIAVNGKEAVEACSQRKFDLILMDCQMPVMDGYSATGCIRSQASLNNNTPIVAMTANALVGDREKCLAVGMDDFITKPINKDQLKSVIEKWCN</sequence>
<dbReference type="Pfam" id="PF00512">
    <property type="entry name" value="HisKA"/>
    <property type="match status" value="1"/>
</dbReference>
<comment type="subunit">
    <text evidence="12">At low DSF concentrations, interacts with RpfF.</text>
</comment>
<evidence type="ECO:0000256" key="4">
    <source>
        <dbReference type="ARBA" id="ARBA00018672"/>
    </source>
</evidence>
<evidence type="ECO:0000259" key="18">
    <source>
        <dbReference type="PROSITE" id="PS50110"/>
    </source>
</evidence>
<dbReference type="EMBL" id="WBZB01000047">
    <property type="protein sequence ID" value="KAB3527130.1"/>
    <property type="molecule type" value="Genomic_DNA"/>
</dbReference>
<evidence type="ECO:0000256" key="16">
    <source>
        <dbReference type="SAM" id="Phobius"/>
    </source>
</evidence>
<keyword evidence="7" id="KW-0547">Nucleotide-binding</keyword>
<feature type="domain" description="Histidine kinase" evidence="17">
    <location>
        <begin position="360"/>
        <end position="581"/>
    </location>
</feature>
<evidence type="ECO:0000256" key="11">
    <source>
        <dbReference type="ARBA" id="ARBA00024867"/>
    </source>
</evidence>
<dbReference type="InterPro" id="IPR036890">
    <property type="entry name" value="HATPase_C_sf"/>
</dbReference>
<dbReference type="Gene3D" id="3.30.450.20">
    <property type="entry name" value="PAS domain"/>
    <property type="match status" value="1"/>
</dbReference>
<keyword evidence="16" id="KW-0812">Transmembrane</keyword>
<feature type="transmembrane region" description="Helical" evidence="16">
    <location>
        <begin position="142"/>
        <end position="165"/>
    </location>
</feature>
<evidence type="ECO:0000256" key="9">
    <source>
        <dbReference type="ARBA" id="ARBA00022840"/>
    </source>
</evidence>
<dbReference type="RefSeq" id="WP_151866823.1">
    <property type="nucleotide sequence ID" value="NZ_WBZB01000047.1"/>
</dbReference>
<dbReference type="SUPFAM" id="SSF52172">
    <property type="entry name" value="CheY-like"/>
    <property type="match status" value="1"/>
</dbReference>
<dbReference type="InterPro" id="IPR011006">
    <property type="entry name" value="CheY-like_superfamily"/>
</dbReference>
<comment type="catalytic activity">
    <reaction evidence="1">
        <text>ATP + protein L-histidine = ADP + protein N-phospho-L-histidine.</text>
        <dbReference type="EC" id="2.7.13.3"/>
    </reaction>
</comment>
<evidence type="ECO:0000256" key="15">
    <source>
        <dbReference type="PROSITE-ProRule" id="PRU00169"/>
    </source>
</evidence>
<name>A0A833HM25_9FIRM</name>
<gene>
    <name evidence="19" type="ORF">F8153_13240</name>
</gene>
<accession>A0A833HM25</accession>
<keyword evidence="16" id="KW-0472">Membrane</keyword>
<comment type="function">
    <text evidence="11">May play the central regulatory role in sporulation. It may be an element of the effector pathway responsible for the activation of sporulation genes in response to nutritional stress. Spo0A may act in concert with spo0H (a sigma factor) to control the expression of some genes that are critical to the sporulation process.</text>
</comment>
<dbReference type="OrthoDB" id="9790669at2"/>
<dbReference type="FunFam" id="3.30.565.10:FF:000010">
    <property type="entry name" value="Sensor histidine kinase RcsC"/>
    <property type="match status" value="1"/>
</dbReference>
<evidence type="ECO:0000256" key="1">
    <source>
        <dbReference type="ARBA" id="ARBA00000085"/>
    </source>
</evidence>
<dbReference type="PANTHER" id="PTHR45339:SF1">
    <property type="entry name" value="HYBRID SIGNAL TRANSDUCTION HISTIDINE KINASE J"/>
    <property type="match status" value="1"/>
</dbReference>
<dbReference type="PRINTS" id="PR00344">
    <property type="entry name" value="BCTRLSENSOR"/>
</dbReference>
<dbReference type="CDD" id="cd00082">
    <property type="entry name" value="HisKA"/>
    <property type="match status" value="1"/>
</dbReference>
<feature type="transmembrane region" description="Helical" evidence="16">
    <location>
        <begin position="35"/>
        <end position="55"/>
    </location>
</feature>
<dbReference type="InterPro" id="IPR031621">
    <property type="entry name" value="HisKA_7TM"/>
</dbReference>
<evidence type="ECO:0000256" key="7">
    <source>
        <dbReference type="ARBA" id="ARBA00022741"/>
    </source>
</evidence>
<dbReference type="CDD" id="cd17546">
    <property type="entry name" value="REC_hyHK_CKI1_RcsC-like"/>
    <property type="match status" value="1"/>
</dbReference>
<dbReference type="InterPro" id="IPR035965">
    <property type="entry name" value="PAS-like_dom_sf"/>
</dbReference>
<keyword evidence="6" id="KW-0808">Transferase</keyword>
<dbReference type="EC" id="2.7.13.3" evidence="3"/>